<dbReference type="SUPFAM" id="SSF51261">
    <property type="entry name" value="Duplicated hybrid motif"/>
    <property type="match status" value="1"/>
</dbReference>
<dbReference type="Proteomes" id="UP001596501">
    <property type="component" value="Unassembled WGS sequence"/>
</dbReference>
<feature type="transmembrane region" description="Helical" evidence="2">
    <location>
        <begin position="20"/>
        <end position="42"/>
    </location>
</feature>
<dbReference type="InterPro" id="IPR016047">
    <property type="entry name" value="M23ase_b-sheet_dom"/>
</dbReference>
<comment type="caution">
    <text evidence="4">The sequence shown here is derived from an EMBL/GenBank/DDBJ whole genome shotgun (WGS) entry which is preliminary data.</text>
</comment>
<keyword evidence="2" id="KW-1133">Transmembrane helix</keyword>
<dbReference type="Pfam" id="PF01551">
    <property type="entry name" value="Peptidase_M23"/>
    <property type="match status" value="1"/>
</dbReference>
<reference evidence="5" key="1">
    <citation type="journal article" date="2019" name="Int. J. Syst. Evol. Microbiol.">
        <title>The Global Catalogue of Microorganisms (GCM) 10K type strain sequencing project: providing services to taxonomists for standard genome sequencing and annotation.</title>
        <authorList>
            <consortium name="The Broad Institute Genomics Platform"/>
            <consortium name="The Broad Institute Genome Sequencing Center for Infectious Disease"/>
            <person name="Wu L."/>
            <person name="Ma J."/>
        </authorList>
    </citation>
    <scope>NUCLEOTIDE SEQUENCE [LARGE SCALE GENOMIC DNA]</scope>
    <source>
        <strain evidence="5">CGMCC 1.12371</strain>
    </source>
</reference>
<accession>A0ABW2QE92</accession>
<feature type="region of interest" description="Disordered" evidence="1">
    <location>
        <begin position="297"/>
        <end position="323"/>
    </location>
</feature>
<keyword evidence="5" id="KW-1185">Reference proteome</keyword>
<dbReference type="PANTHER" id="PTHR21666:SF270">
    <property type="entry name" value="MUREIN HYDROLASE ACTIVATOR ENVC"/>
    <property type="match status" value="1"/>
</dbReference>
<evidence type="ECO:0000256" key="2">
    <source>
        <dbReference type="SAM" id="Phobius"/>
    </source>
</evidence>
<keyword evidence="2" id="KW-0472">Membrane</keyword>
<organism evidence="4 5">
    <name type="scientific">Hydrogenophaga atypica</name>
    <dbReference type="NCBI Taxonomy" id="249409"/>
    <lineage>
        <taxon>Bacteria</taxon>
        <taxon>Pseudomonadati</taxon>
        <taxon>Pseudomonadota</taxon>
        <taxon>Betaproteobacteria</taxon>
        <taxon>Burkholderiales</taxon>
        <taxon>Comamonadaceae</taxon>
        <taxon>Hydrogenophaga</taxon>
    </lineage>
</organism>
<dbReference type="InterPro" id="IPR050570">
    <property type="entry name" value="Cell_wall_metabolism_enzyme"/>
</dbReference>
<evidence type="ECO:0000256" key="1">
    <source>
        <dbReference type="SAM" id="MobiDB-lite"/>
    </source>
</evidence>
<gene>
    <name evidence="4" type="ORF">ACFQPB_02705</name>
</gene>
<keyword evidence="4" id="KW-0378">Hydrolase</keyword>
<dbReference type="PANTHER" id="PTHR21666">
    <property type="entry name" value="PEPTIDASE-RELATED"/>
    <property type="match status" value="1"/>
</dbReference>
<dbReference type="CDD" id="cd12797">
    <property type="entry name" value="M23_peptidase"/>
    <property type="match status" value="1"/>
</dbReference>
<feature type="domain" description="M23ase beta-sheet core" evidence="3">
    <location>
        <begin position="199"/>
        <end position="293"/>
    </location>
</feature>
<dbReference type="InterPro" id="IPR011055">
    <property type="entry name" value="Dup_hybrid_motif"/>
</dbReference>
<dbReference type="GO" id="GO:0016787">
    <property type="term" value="F:hydrolase activity"/>
    <property type="evidence" value="ECO:0007669"/>
    <property type="project" value="UniProtKB-KW"/>
</dbReference>
<protein>
    <submittedName>
        <fullName evidence="4">M23 family metallopeptidase</fullName>
        <ecNumber evidence="4">3.4.24.-</ecNumber>
    </submittedName>
</protein>
<dbReference type="RefSeq" id="WP_382219578.1">
    <property type="nucleotide sequence ID" value="NZ_JBHTCA010000002.1"/>
</dbReference>
<evidence type="ECO:0000259" key="3">
    <source>
        <dbReference type="Pfam" id="PF01551"/>
    </source>
</evidence>
<evidence type="ECO:0000313" key="5">
    <source>
        <dbReference type="Proteomes" id="UP001596501"/>
    </source>
</evidence>
<dbReference type="EC" id="3.4.24.-" evidence="4"/>
<sequence length="323" mass="34415">MHLIITDAWVAKSRALHLTGVQLVLAGLSLSAVLVLTSLGLYHWVFLEGARQGWPVVGPMVKLLLKSEIESQDAVMRDNLDAMAKRLGQMQARLVQLESLGERVAGLAGVPAADPKLRGAAGGALMAPRAMTAEELSHSLERFDAAALGQMDWLTVTESRLFEQKVRNSRLPTQHPVEGVDTGSAFGWRVDPITGQSALHSGLDFPADTGTPIVAAAGGVVVFAGWHAAYGHMVEVDHGNDLVTRYAHASRLHAKQGDLVRRGQKIADVGSTGRSTGAHLHFEVLVAGVPQDPQKFLDAGRLAAQPQEARAGPSTRVASGPRR</sequence>
<keyword evidence="2" id="KW-0812">Transmembrane</keyword>
<evidence type="ECO:0000313" key="4">
    <source>
        <dbReference type="EMBL" id="MFC7407765.1"/>
    </source>
</evidence>
<name>A0ABW2QE92_9BURK</name>
<dbReference type="Gene3D" id="2.70.70.10">
    <property type="entry name" value="Glucose Permease (Domain IIA)"/>
    <property type="match status" value="1"/>
</dbReference>
<dbReference type="EMBL" id="JBHTCA010000002">
    <property type="protein sequence ID" value="MFC7407765.1"/>
    <property type="molecule type" value="Genomic_DNA"/>
</dbReference>
<proteinExistence type="predicted"/>